<feature type="region of interest" description="Disordered" evidence="3">
    <location>
        <begin position="289"/>
        <end position="332"/>
    </location>
</feature>
<keyword evidence="8" id="KW-1185">Reference proteome</keyword>
<dbReference type="InterPro" id="IPR050258">
    <property type="entry name" value="Leguminous_Lectin"/>
</dbReference>
<comment type="similarity">
    <text evidence="1">Belongs to the leguminous lectin family.</text>
</comment>
<dbReference type="PANTHER" id="PTHR32401">
    <property type="entry name" value="CONCANAVALIN A-LIKE LECTIN FAMILY PROTEIN"/>
    <property type="match status" value="1"/>
</dbReference>
<evidence type="ECO:0000256" key="5">
    <source>
        <dbReference type="SAM" id="SignalP"/>
    </source>
</evidence>
<feature type="signal peptide" evidence="5">
    <location>
        <begin position="1"/>
        <end position="22"/>
    </location>
</feature>
<dbReference type="PANTHER" id="PTHR32401:SF48">
    <property type="entry name" value="LEGUME LECTIN DOMAIN-CONTAINING PROTEIN"/>
    <property type="match status" value="1"/>
</dbReference>
<feature type="compositionally biased region" description="Low complexity" evidence="3">
    <location>
        <begin position="314"/>
        <end position="332"/>
    </location>
</feature>
<proteinExistence type="inferred from homology"/>
<evidence type="ECO:0000259" key="6">
    <source>
        <dbReference type="Pfam" id="PF00139"/>
    </source>
</evidence>
<dbReference type="InterPro" id="IPR013320">
    <property type="entry name" value="ConA-like_dom_sf"/>
</dbReference>
<evidence type="ECO:0000256" key="4">
    <source>
        <dbReference type="SAM" id="Phobius"/>
    </source>
</evidence>
<name>A0A8T0HHA1_CERPU</name>
<dbReference type="Pfam" id="PF00139">
    <property type="entry name" value="Lectin_legB"/>
    <property type="match status" value="1"/>
</dbReference>
<keyword evidence="5" id="KW-0732">Signal</keyword>
<evidence type="ECO:0000256" key="3">
    <source>
        <dbReference type="SAM" id="MobiDB-lite"/>
    </source>
</evidence>
<evidence type="ECO:0000256" key="1">
    <source>
        <dbReference type="ARBA" id="ARBA00007606"/>
    </source>
</evidence>
<feature type="transmembrane region" description="Helical" evidence="4">
    <location>
        <begin position="338"/>
        <end position="362"/>
    </location>
</feature>
<keyword evidence="4" id="KW-1133">Transmembrane helix</keyword>
<organism evidence="7 8">
    <name type="scientific">Ceratodon purpureus</name>
    <name type="common">Fire moss</name>
    <name type="synonym">Dicranum purpureum</name>
    <dbReference type="NCBI Taxonomy" id="3225"/>
    <lineage>
        <taxon>Eukaryota</taxon>
        <taxon>Viridiplantae</taxon>
        <taxon>Streptophyta</taxon>
        <taxon>Embryophyta</taxon>
        <taxon>Bryophyta</taxon>
        <taxon>Bryophytina</taxon>
        <taxon>Bryopsida</taxon>
        <taxon>Dicranidae</taxon>
        <taxon>Pseudoditrichales</taxon>
        <taxon>Ditrichaceae</taxon>
        <taxon>Ceratodon</taxon>
    </lineage>
</organism>
<reference evidence="7 8" key="1">
    <citation type="submission" date="2020-06" db="EMBL/GenBank/DDBJ databases">
        <title>WGS assembly of Ceratodon purpureus strain R40.</title>
        <authorList>
            <person name="Carey S.B."/>
            <person name="Jenkins J."/>
            <person name="Shu S."/>
            <person name="Lovell J.T."/>
            <person name="Sreedasyam A."/>
            <person name="Maumus F."/>
            <person name="Tiley G.P."/>
            <person name="Fernandez-Pozo N."/>
            <person name="Barry K."/>
            <person name="Chen C."/>
            <person name="Wang M."/>
            <person name="Lipzen A."/>
            <person name="Daum C."/>
            <person name="Saski C.A."/>
            <person name="Payton A.C."/>
            <person name="Mcbreen J.C."/>
            <person name="Conrad R.E."/>
            <person name="Kollar L.M."/>
            <person name="Olsson S."/>
            <person name="Huttunen S."/>
            <person name="Landis J.B."/>
            <person name="Wickett N.J."/>
            <person name="Johnson M.G."/>
            <person name="Rensing S.A."/>
            <person name="Grimwood J."/>
            <person name="Schmutz J."/>
            <person name="Mcdaniel S.F."/>
        </authorList>
    </citation>
    <scope>NUCLEOTIDE SEQUENCE [LARGE SCALE GENOMIC DNA]</scope>
    <source>
        <strain evidence="7 8">R40</strain>
    </source>
</reference>
<feature type="chain" id="PRO_5035874139" description="Legume lectin domain-containing protein" evidence="5">
    <location>
        <begin position="23"/>
        <end position="408"/>
    </location>
</feature>
<dbReference type="EMBL" id="CM026427">
    <property type="protein sequence ID" value="KAG0568502.1"/>
    <property type="molecule type" value="Genomic_DNA"/>
</dbReference>
<keyword evidence="4" id="KW-0812">Transmembrane</keyword>
<keyword evidence="2" id="KW-0430">Lectin</keyword>
<feature type="domain" description="Legume lectin" evidence="6">
    <location>
        <begin position="41"/>
        <end position="283"/>
    </location>
</feature>
<feature type="compositionally biased region" description="Pro residues" evidence="3">
    <location>
        <begin position="303"/>
        <end position="313"/>
    </location>
</feature>
<dbReference type="GO" id="GO:0030246">
    <property type="term" value="F:carbohydrate binding"/>
    <property type="evidence" value="ECO:0007669"/>
    <property type="project" value="UniProtKB-KW"/>
</dbReference>
<accession>A0A8T0HHA1</accession>
<dbReference type="SUPFAM" id="SSF49899">
    <property type="entry name" value="Concanavalin A-like lectins/glucanases"/>
    <property type="match status" value="1"/>
</dbReference>
<sequence>MTSLFAFLVLALVFGDAVLVVAGCCDYIFNTGQEDYPFSGNVTMEGDVQYNTTDAFQFALNHETYTNRSYYEHVCGRIRYKNKVRMVDIGSGRVASFNTSFSFGFQGYGKYGLALTFVSSADLADAESTDRWFGMCAFDAADTRPSNNAFAVTFDSFQDYPTDPSDSSIGVIISNRGNTTATYHNLCTGRPDTQSCGYYLDPDNARLTVAIMYDDSKKSLDVFMDEAGSWYINGIPRFPKLSVSDVRLDAVLDEYMWVAISASTSSISNTQMHRVAYWYMELEDLPFTPVSPGASPEDSPGASPRPSPGPSPGGSPSSPRSGPTSSQITKSSSSKPQVGLILGISGAVLGVVALGIAVCLAAKYTACFGRHSGTPRDPVVDEFGEKTYAQQAVDNRYDGEKAPANIRF</sequence>
<dbReference type="InterPro" id="IPR001220">
    <property type="entry name" value="Legume_lectin_dom"/>
</dbReference>
<dbReference type="AlphaFoldDB" id="A0A8T0HHA1"/>
<protein>
    <recommendedName>
        <fullName evidence="6">Legume lectin domain-containing protein</fullName>
    </recommendedName>
</protein>
<evidence type="ECO:0000313" key="8">
    <source>
        <dbReference type="Proteomes" id="UP000822688"/>
    </source>
</evidence>
<evidence type="ECO:0000256" key="2">
    <source>
        <dbReference type="ARBA" id="ARBA00022734"/>
    </source>
</evidence>
<dbReference type="Gene3D" id="2.60.120.200">
    <property type="match status" value="1"/>
</dbReference>
<keyword evidence="4" id="KW-0472">Membrane</keyword>
<gene>
    <name evidence="7" type="ORF">KC19_6G023900</name>
</gene>
<comment type="caution">
    <text evidence="7">The sequence shown here is derived from an EMBL/GenBank/DDBJ whole genome shotgun (WGS) entry which is preliminary data.</text>
</comment>
<dbReference type="Proteomes" id="UP000822688">
    <property type="component" value="Chromosome 6"/>
</dbReference>
<evidence type="ECO:0000313" key="7">
    <source>
        <dbReference type="EMBL" id="KAG0568502.1"/>
    </source>
</evidence>